<keyword evidence="1" id="KW-0812">Transmembrane</keyword>
<comment type="caution">
    <text evidence="2">The sequence shown here is derived from an EMBL/GenBank/DDBJ whole genome shotgun (WGS) entry which is preliminary data.</text>
</comment>
<evidence type="ECO:0000256" key="1">
    <source>
        <dbReference type="SAM" id="Phobius"/>
    </source>
</evidence>
<feature type="transmembrane region" description="Helical" evidence="1">
    <location>
        <begin position="44"/>
        <end position="70"/>
    </location>
</feature>
<dbReference type="InterPro" id="IPR024294">
    <property type="entry name" value="DUF3810"/>
</dbReference>
<dbReference type="RefSeq" id="WP_166124875.1">
    <property type="nucleotide sequence ID" value="NZ_JAANOQ010000001.1"/>
</dbReference>
<dbReference type="EMBL" id="JACRUN010000001">
    <property type="protein sequence ID" value="MBC5833633.1"/>
    <property type="molecule type" value="Genomic_DNA"/>
</dbReference>
<dbReference type="Pfam" id="PF12725">
    <property type="entry name" value="DUF3810"/>
    <property type="match status" value="1"/>
</dbReference>
<keyword evidence="1" id="KW-1133">Transmembrane helix</keyword>
<evidence type="ECO:0000313" key="3">
    <source>
        <dbReference type="Proteomes" id="UP000605990"/>
    </source>
</evidence>
<protein>
    <submittedName>
        <fullName evidence="2">DUF3810 domain-containing protein</fullName>
    </submittedName>
</protein>
<name>A0ABR7IV80_9FLAO</name>
<dbReference type="Proteomes" id="UP000605990">
    <property type="component" value="Unassembled WGS sequence"/>
</dbReference>
<organism evidence="2 3">
    <name type="scientific">Flavobacterium bernardetii</name>
    <dbReference type="NCBI Taxonomy" id="2813823"/>
    <lineage>
        <taxon>Bacteria</taxon>
        <taxon>Pseudomonadati</taxon>
        <taxon>Bacteroidota</taxon>
        <taxon>Flavobacteriia</taxon>
        <taxon>Flavobacteriales</taxon>
        <taxon>Flavobacteriaceae</taxon>
        <taxon>Flavobacterium</taxon>
    </lineage>
</organism>
<sequence>MKKKLSLFLFVQIILMKVLALFPEMVERFYSNGLYLYLSKISRIIFGWIPFSVGDLFYTILFFFIFRWIYKNRIGFFKNWKANGLTILSFISILYFLFHFLWGINYYRIPLHEKIGIEKEYTKAQLIALTEKLIVKTNELQFQIEKDSTKKVVFNYSEQEMYEMSPNGYDLFSNQLTEIKYKNESIKSSLYSLPLSYMGFGGYLNPFTNEAQVNYLKPKYTSPLTICHEMAHQTGIASESECNFIGFMAASSNKDVYFQYSAYAFALNYCLYNLEVIEEGSSKSYRKFINKGVLENFNENKTFWKQYHSWIDTFFEYFYDKFLKFNQQKDGMESYSKFVGLLINYDLIHDVIHAN</sequence>
<keyword evidence="1" id="KW-0472">Membrane</keyword>
<feature type="transmembrane region" description="Helical" evidence="1">
    <location>
        <begin position="82"/>
        <end position="102"/>
    </location>
</feature>
<evidence type="ECO:0000313" key="2">
    <source>
        <dbReference type="EMBL" id="MBC5833633.1"/>
    </source>
</evidence>
<proteinExistence type="predicted"/>
<gene>
    <name evidence="2" type="ORF">H8R27_01920</name>
</gene>
<accession>A0ABR7IV80</accession>
<keyword evidence="3" id="KW-1185">Reference proteome</keyword>
<reference evidence="2 3" key="1">
    <citation type="submission" date="2020-08" db="EMBL/GenBank/DDBJ databases">
        <title>Description of novel Flavobacterium F-408 isolate.</title>
        <authorList>
            <person name="Saticioglu I.B."/>
            <person name="Duman M."/>
            <person name="Altun S."/>
        </authorList>
    </citation>
    <scope>NUCLEOTIDE SEQUENCE [LARGE SCALE GENOMIC DNA]</scope>
    <source>
        <strain evidence="2 3">F-408</strain>
    </source>
</reference>